<keyword evidence="7" id="KW-0067">ATP-binding</keyword>
<evidence type="ECO:0000256" key="3">
    <source>
        <dbReference type="ARBA" id="ARBA00022553"/>
    </source>
</evidence>
<dbReference type="PANTHER" id="PTHR24421">
    <property type="entry name" value="NITRATE/NITRITE SENSOR PROTEIN NARX-RELATED"/>
    <property type="match status" value="1"/>
</dbReference>
<keyword evidence="4" id="KW-0808">Transferase</keyword>
<dbReference type="AlphaFoldDB" id="A0A543PLD0"/>
<keyword evidence="3" id="KW-0597">Phosphoprotein</keyword>
<feature type="transmembrane region" description="Helical" evidence="10">
    <location>
        <begin position="92"/>
        <end position="110"/>
    </location>
</feature>
<dbReference type="InterPro" id="IPR036890">
    <property type="entry name" value="HATPase_C_sf"/>
</dbReference>
<dbReference type="EC" id="2.7.13.3" evidence="2"/>
<reference evidence="12 13" key="1">
    <citation type="submission" date="2019-06" db="EMBL/GenBank/DDBJ databases">
        <title>Sequencing the genomes of 1000 actinobacteria strains.</title>
        <authorList>
            <person name="Klenk H.-P."/>
        </authorList>
    </citation>
    <scope>NUCLEOTIDE SEQUENCE [LARGE SCALE GENOMIC DNA]</scope>
    <source>
        <strain evidence="12 13">DSM 21776</strain>
    </source>
</reference>
<evidence type="ECO:0000256" key="8">
    <source>
        <dbReference type="ARBA" id="ARBA00023012"/>
    </source>
</evidence>
<feature type="transmembrane region" description="Helical" evidence="10">
    <location>
        <begin position="152"/>
        <end position="170"/>
    </location>
</feature>
<comment type="caution">
    <text evidence="12">The sequence shown here is derived from an EMBL/GenBank/DDBJ whole genome shotgun (WGS) entry which is preliminary data.</text>
</comment>
<evidence type="ECO:0000256" key="7">
    <source>
        <dbReference type="ARBA" id="ARBA00022840"/>
    </source>
</evidence>
<dbReference type="Gene3D" id="3.30.565.10">
    <property type="entry name" value="Histidine kinase-like ATPase, C-terminal domain"/>
    <property type="match status" value="1"/>
</dbReference>
<keyword evidence="8" id="KW-0902">Two-component regulatory system</keyword>
<organism evidence="12 13">
    <name type="scientific">Humibacillus xanthopallidus</name>
    <dbReference type="NCBI Taxonomy" id="412689"/>
    <lineage>
        <taxon>Bacteria</taxon>
        <taxon>Bacillati</taxon>
        <taxon>Actinomycetota</taxon>
        <taxon>Actinomycetes</taxon>
        <taxon>Micrococcales</taxon>
        <taxon>Intrasporangiaceae</taxon>
        <taxon>Humibacillus</taxon>
    </lineage>
</organism>
<dbReference type="CDD" id="cd16917">
    <property type="entry name" value="HATPase_UhpB-NarQ-NarX-like"/>
    <property type="match status" value="1"/>
</dbReference>
<dbReference type="OrthoDB" id="227596at2"/>
<feature type="transmembrane region" description="Helical" evidence="10">
    <location>
        <begin position="116"/>
        <end position="140"/>
    </location>
</feature>
<dbReference type="SUPFAM" id="SSF55874">
    <property type="entry name" value="ATPase domain of HSP90 chaperone/DNA topoisomerase II/histidine kinase"/>
    <property type="match status" value="1"/>
</dbReference>
<protein>
    <recommendedName>
        <fullName evidence="2">histidine kinase</fullName>
        <ecNumber evidence="2">2.7.13.3</ecNumber>
    </recommendedName>
</protein>
<feature type="transmembrane region" description="Helical" evidence="10">
    <location>
        <begin position="60"/>
        <end position="80"/>
    </location>
</feature>
<evidence type="ECO:0000256" key="2">
    <source>
        <dbReference type="ARBA" id="ARBA00012438"/>
    </source>
</evidence>
<feature type="transmembrane region" description="Helical" evidence="10">
    <location>
        <begin position="182"/>
        <end position="200"/>
    </location>
</feature>
<dbReference type="Gene3D" id="1.20.5.1930">
    <property type="match status" value="1"/>
</dbReference>
<evidence type="ECO:0000256" key="5">
    <source>
        <dbReference type="ARBA" id="ARBA00022741"/>
    </source>
</evidence>
<feature type="region of interest" description="Disordered" evidence="9">
    <location>
        <begin position="1"/>
        <end position="32"/>
    </location>
</feature>
<dbReference type="GO" id="GO:0016020">
    <property type="term" value="C:membrane"/>
    <property type="evidence" value="ECO:0007669"/>
    <property type="project" value="InterPro"/>
</dbReference>
<dbReference type="GO" id="GO:0000155">
    <property type="term" value="F:phosphorelay sensor kinase activity"/>
    <property type="evidence" value="ECO:0007669"/>
    <property type="project" value="InterPro"/>
</dbReference>
<keyword evidence="10" id="KW-0812">Transmembrane</keyword>
<evidence type="ECO:0000256" key="1">
    <source>
        <dbReference type="ARBA" id="ARBA00000085"/>
    </source>
</evidence>
<evidence type="ECO:0000259" key="11">
    <source>
        <dbReference type="Pfam" id="PF07730"/>
    </source>
</evidence>
<evidence type="ECO:0000256" key="6">
    <source>
        <dbReference type="ARBA" id="ARBA00022777"/>
    </source>
</evidence>
<dbReference type="InterPro" id="IPR050482">
    <property type="entry name" value="Sensor_HK_TwoCompSys"/>
</dbReference>
<keyword evidence="10" id="KW-1133">Transmembrane helix</keyword>
<dbReference type="InterPro" id="IPR011712">
    <property type="entry name" value="Sig_transdc_His_kin_sub3_dim/P"/>
</dbReference>
<keyword evidence="10" id="KW-0472">Membrane</keyword>
<comment type="catalytic activity">
    <reaction evidence="1">
        <text>ATP + protein L-histidine = ADP + protein N-phospho-L-histidine.</text>
        <dbReference type="EC" id="2.7.13.3"/>
    </reaction>
</comment>
<evidence type="ECO:0000313" key="13">
    <source>
        <dbReference type="Proteomes" id="UP000320085"/>
    </source>
</evidence>
<evidence type="ECO:0000256" key="9">
    <source>
        <dbReference type="SAM" id="MobiDB-lite"/>
    </source>
</evidence>
<proteinExistence type="predicted"/>
<dbReference type="Proteomes" id="UP000320085">
    <property type="component" value="Unassembled WGS sequence"/>
</dbReference>
<feature type="domain" description="Signal transduction histidine kinase subgroup 3 dimerisation and phosphoacceptor" evidence="11">
    <location>
        <begin position="231"/>
        <end position="295"/>
    </location>
</feature>
<dbReference type="GO" id="GO:0046983">
    <property type="term" value="F:protein dimerization activity"/>
    <property type="evidence" value="ECO:0007669"/>
    <property type="project" value="InterPro"/>
</dbReference>
<evidence type="ECO:0000256" key="10">
    <source>
        <dbReference type="SAM" id="Phobius"/>
    </source>
</evidence>
<dbReference type="Pfam" id="PF07730">
    <property type="entry name" value="HisKA_3"/>
    <property type="match status" value="1"/>
</dbReference>
<keyword evidence="6 12" id="KW-0418">Kinase</keyword>
<evidence type="ECO:0000313" key="12">
    <source>
        <dbReference type="EMBL" id="TQN44871.1"/>
    </source>
</evidence>
<sequence length="472" mass="49901">MSLIPTPTSVAPDPDLSRGRDPESPTSGVCRPGPSRAYAGRVPLPRVARTSGGHVWGETWRLLVAFVFGLAVWAAVQAQLDYRGADPAFGKNWLLVDLALGVASTVLLLWRRRWPLAVAVITAAVSGISSVSVGASAVALVSLATRRRWRELAIVAVPWTLAGISHALVYPTEGVAVTLPNIVIGVLSFAVSVAIGWAIGERRAFVASLHERALTAEREQSMRVVQAQLGERARIAREMHDVLAHRISLVAMHSGALAYRTDLSPQEVRDTAEIVRDSANRALTELRAVLGVLRDVPGPESGAVGGVGTGAAGAVGADSADRQAVRQLPEPPQPTLRDLDILVAEATSAGALVALERSGDVAEVPDAVSRSAYRIVQECLTNARKHAPGARALVRIDVDADHGRRDHDGRRAVLVTVRNGIPPRGESEPAPPGAGLGLIGLTERAVLGGGELTYGRDRRGDFLVSARLPWAS</sequence>
<evidence type="ECO:0000256" key="4">
    <source>
        <dbReference type="ARBA" id="ARBA00022679"/>
    </source>
</evidence>
<dbReference type="EMBL" id="VFQF01000003">
    <property type="protein sequence ID" value="TQN44871.1"/>
    <property type="molecule type" value="Genomic_DNA"/>
</dbReference>
<keyword evidence="5" id="KW-0547">Nucleotide-binding</keyword>
<dbReference type="GO" id="GO:0005524">
    <property type="term" value="F:ATP binding"/>
    <property type="evidence" value="ECO:0007669"/>
    <property type="project" value="UniProtKB-KW"/>
</dbReference>
<gene>
    <name evidence="12" type="ORF">FHX52_4092</name>
</gene>
<dbReference type="PANTHER" id="PTHR24421:SF10">
    <property type="entry name" value="NITRATE_NITRITE SENSOR PROTEIN NARQ"/>
    <property type="match status" value="1"/>
</dbReference>
<accession>A0A543PLD0</accession>
<name>A0A543PLD0_9MICO</name>